<evidence type="ECO:0000256" key="2">
    <source>
        <dbReference type="ARBA" id="ARBA00022727"/>
    </source>
</evidence>
<dbReference type="AlphaFoldDB" id="A0A0K8MJ84"/>
<dbReference type="UniPathway" id="UPA00588">
    <property type="reaction ID" value="UER00649"/>
</dbReference>
<comment type="function">
    <text evidence="5">Catalyzes the reversible transfer of the terminal phosphate group between ATP and AMP. Plays an important role in cellular energy homeostasis and in adenine nucleotide metabolism.</text>
</comment>
<keyword evidence="1 5" id="KW-0808">Transferase</keyword>
<keyword evidence="4 5" id="KW-0418">Kinase</keyword>
<evidence type="ECO:0000256" key="6">
    <source>
        <dbReference type="RuleBase" id="RU003330"/>
    </source>
</evidence>
<feature type="binding site" evidence="5">
    <location>
        <position position="171"/>
    </location>
    <ligand>
        <name>ATP</name>
        <dbReference type="ChEBI" id="CHEBI:30616"/>
    </ligand>
</feature>
<comment type="domain">
    <text evidence="5">Consists of three domains, a large central CORE domain and two small peripheral domains, NMPbind and LID, which undergo movements during catalysis. The LID domain closes over the site of phosphoryl transfer upon ATP binding. Assembling and dissambling the active center during each catalytic cycle provides an effective means to prevent ATP hydrolysis.</text>
</comment>
<dbReference type="NCBIfam" id="NF001381">
    <property type="entry name" value="PRK00279.1-3"/>
    <property type="match status" value="1"/>
</dbReference>
<dbReference type="STRING" id="157463.GCA_001047075_00857"/>
<dbReference type="HAMAP" id="MF_00235">
    <property type="entry name" value="Adenylate_kinase_Adk"/>
    <property type="match status" value="1"/>
</dbReference>
<keyword evidence="5" id="KW-0963">Cytoplasm</keyword>
<dbReference type="Pfam" id="PF00406">
    <property type="entry name" value="ADK"/>
    <property type="match status" value="1"/>
</dbReference>
<feature type="binding site" evidence="5">
    <location>
        <position position="143"/>
    </location>
    <ligand>
        <name>AMP</name>
        <dbReference type="ChEBI" id="CHEBI:456215"/>
    </ligand>
</feature>
<dbReference type="EMBL" id="DF968003">
    <property type="protein sequence ID" value="GAO99944.1"/>
    <property type="molecule type" value="Genomic_DNA"/>
</dbReference>
<comment type="catalytic activity">
    <reaction evidence="5 7">
        <text>AMP + ATP = 2 ADP</text>
        <dbReference type="Rhea" id="RHEA:12973"/>
        <dbReference type="ChEBI" id="CHEBI:30616"/>
        <dbReference type="ChEBI" id="CHEBI:456215"/>
        <dbReference type="ChEBI" id="CHEBI:456216"/>
        <dbReference type="EC" id="2.7.4.3"/>
    </reaction>
</comment>
<feature type="binding site" evidence="5">
    <location>
        <position position="132"/>
    </location>
    <ligand>
        <name>AMP</name>
        <dbReference type="ChEBI" id="CHEBI:456215"/>
    </ligand>
</feature>
<name>A0A0K8MJ84_9LACO</name>
<dbReference type="CDD" id="cd01428">
    <property type="entry name" value="ADK"/>
    <property type="match status" value="1"/>
</dbReference>
<protein>
    <recommendedName>
        <fullName evidence="5 7">Adenylate kinase</fullName>
        <shortName evidence="5">AK</shortName>
        <ecNumber evidence="5 7">2.7.4.3</ecNumber>
    </recommendedName>
    <alternativeName>
        <fullName evidence="5">ATP-AMP transphosphorylase</fullName>
    </alternativeName>
    <alternativeName>
        <fullName evidence="5">ATP:AMP phosphotransferase</fullName>
    </alternativeName>
    <alternativeName>
        <fullName evidence="5">Adenylate monophosphate kinase</fullName>
    </alternativeName>
</protein>
<feature type="binding site" evidence="5">
    <location>
        <position position="38"/>
    </location>
    <ligand>
        <name>AMP</name>
        <dbReference type="ChEBI" id="CHEBI:456215"/>
    </ligand>
</feature>
<accession>A0A0K8MJ84</accession>
<comment type="similarity">
    <text evidence="5 6">Belongs to the adenylate kinase family.</text>
</comment>
<evidence type="ECO:0000313" key="9">
    <source>
        <dbReference type="Proteomes" id="UP000253891"/>
    </source>
</evidence>
<dbReference type="GO" id="GO:0004017">
    <property type="term" value="F:AMP kinase activity"/>
    <property type="evidence" value="ECO:0007669"/>
    <property type="project" value="UniProtKB-UniRule"/>
</dbReference>
<comment type="subunit">
    <text evidence="5 7">Monomer.</text>
</comment>
<dbReference type="PROSITE" id="PS00113">
    <property type="entry name" value="ADENYLATE_KINASE"/>
    <property type="match status" value="1"/>
</dbReference>
<dbReference type="Proteomes" id="UP000253891">
    <property type="component" value="Unassembled WGS sequence"/>
</dbReference>
<sequence length="188" mass="20844">MTKNLILLGLPGAGKGTQADKIIAEYPMVHISTGDIFRANMKEETELGQKAKSFMDAGNLVPDEITNAMVADRLAQSDVVENGFMLDGYPRNEDQAKFLDQFLAERNEKVSATLYFEVPDQVLVERLLGRGRADDTQEVIAHRLEVNKEANLPLVDYYAKHGVLNTIDGNGELDRIYSDVKTALDALD</sequence>
<keyword evidence="3 5" id="KW-0547">Nucleotide-binding</keyword>
<feature type="binding site" evidence="5">
    <location>
        <position position="130"/>
    </location>
    <ligand>
        <name>ATP</name>
        <dbReference type="ChEBI" id="CHEBI:30616"/>
    </ligand>
</feature>
<comment type="pathway">
    <text evidence="5">Purine metabolism; AMP biosynthesis via salvage pathway; AMP from ADP: step 1/1.</text>
</comment>
<dbReference type="OrthoDB" id="9805030at2"/>
<evidence type="ECO:0000313" key="8">
    <source>
        <dbReference type="EMBL" id="GAO99944.1"/>
    </source>
</evidence>
<dbReference type="Gene3D" id="3.40.50.300">
    <property type="entry name" value="P-loop containing nucleotide triphosphate hydrolases"/>
    <property type="match status" value="1"/>
</dbReference>
<evidence type="ECO:0000256" key="1">
    <source>
        <dbReference type="ARBA" id="ARBA00022679"/>
    </source>
</evidence>
<evidence type="ECO:0000256" key="7">
    <source>
        <dbReference type="RuleBase" id="RU003331"/>
    </source>
</evidence>
<gene>
    <name evidence="5" type="primary">adk</name>
    <name evidence="8" type="ORF">FFIC_260580</name>
</gene>
<evidence type="ECO:0000256" key="3">
    <source>
        <dbReference type="ARBA" id="ARBA00022741"/>
    </source>
</evidence>
<dbReference type="PRINTS" id="PR00094">
    <property type="entry name" value="ADENYLTKNASE"/>
</dbReference>
<dbReference type="GO" id="GO:0044209">
    <property type="term" value="P:AMP salvage"/>
    <property type="evidence" value="ECO:0007669"/>
    <property type="project" value="UniProtKB-UniRule"/>
</dbReference>
<feature type="binding site" evidence="5">
    <location>
        <position position="95"/>
    </location>
    <ligand>
        <name>AMP</name>
        <dbReference type="ChEBI" id="CHEBI:456215"/>
    </ligand>
</feature>
<evidence type="ECO:0000256" key="4">
    <source>
        <dbReference type="ARBA" id="ARBA00022777"/>
    </source>
</evidence>
<proteinExistence type="inferred from homology"/>
<dbReference type="PANTHER" id="PTHR23359">
    <property type="entry name" value="NUCLEOTIDE KINASE"/>
    <property type="match status" value="1"/>
</dbReference>
<comment type="caution">
    <text evidence="5">Lacks conserved residue(s) required for the propagation of feature annotation.</text>
</comment>
<feature type="region of interest" description="NMP" evidence="5">
    <location>
        <begin position="32"/>
        <end position="61"/>
    </location>
</feature>
<dbReference type="GO" id="GO:0005737">
    <property type="term" value="C:cytoplasm"/>
    <property type="evidence" value="ECO:0007669"/>
    <property type="project" value="UniProtKB-SubCell"/>
</dbReference>
<feature type="binding site" evidence="5">
    <location>
        <begin position="59"/>
        <end position="61"/>
    </location>
    <ligand>
        <name>AMP</name>
        <dbReference type="ChEBI" id="CHEBI:456215"/>
    </ligand>
</feature>
<keyword evidence="5 7" id="KW-0067">ATP-binding</keyword>
<keyword evidence="2 5" id="KW-0545">Nucleotide biosynthesis</keyword>
<dbReference type="NCBIfam" id="NF011105">
    <property type="entry name" value="PRK14532.1"/>
    <property type="match status" value="1"/>
</dbReference>
<feature type="binding site" evidence="5">
    <location>
        <begin position="88"/>
        <end position="91"/>
    </location>
    <ligand>
        <name>AMP</name>
        <dbReference type="ChEBI" id="CHEBI:456215"/>
    </ligand>
</feature>
<keyword evidence="9" id="KW-1185">Reference proteome</keyword>
<dbReference type="NCBIfam" id="NF011100">
    <property type="entry name" value="PRK14527.1"/>
    <property type="match status" value="1"/>
</dbReference>
<feature type="binding site" evidence="5">
    <location>
        <position position="33"/>
    </location>
    <ligand>
        <name>AMP</name>
        <dbReference type="ChEBI" id="CHEBI:456215"/>
    </ligand>
</feature>
<reference evidence="8 9" key="1">
    <citation type="journal article" date="2015" name="BMC Genomics">
        <title>Comparative genomics of Fructobacillus spp. and Leuconostoc spp. reveals niche-specific evolution of Fructobacillus spp.</title>
        <authorList>
            <person name="Endo A."/>
            <person name="Tanizawa Y."/>
            <person name="Tanaka N."/>
            <person name="Maeno S."/>
            <person name="Kumar H."/>
            <person name="Shiwa Y."/>
            <person name="Okada S."/>
            <person name="Yoshikawa H."/>
            <person name="Dicks L."/>
            <person name="Nakagawa J."/>
            <person name="Arita M."/>
        </authorList>
    </citation>
    <scope>NUCLEOTIDE SEQUENCE [LARGE SCALE GENOMIC DNA]</scope>
    <source>
        <strain evidence="8 9">JCM 12225</strain>
    </source>
</reference>
<dbReference type="InterPro" id="IPR000850">
    <property type="entry name" value="Adenylat/UMP-CMP_kin"/>
</dbReference>
<dbReference type="NCBIfam" id="NF011104">
    <property type="entry name" value="PRK14531.1"/>
    <property type="match status" value="1"/>
</dbReference>
<dbReference type="InterPro" id="IPR033690">
    <property type="entry name" value="Adenylat_kinase_CS"/>
</dbReference>
<dbReference type="RefSeq" id="WP_061993305.1">
    <property type="nucleotide sequence ID" value="NZ_DF968003.1"/>
</dbReference>
<feature type="binding site" evidence="5">
    <location>
        <begin position="12"/>
        <end position="17"/>
    </location>
    <ligand>
        <name>ATP</name>
        <dbReference type="ChEBI" id="CHEBI:30616"/>
    </ligand>
</feature>
<dbReference type="EC" id="2.7.4.3" evidence="5 7"/>
<evidence type="ECO:0000256" key="5">
    <source>
        <dbReference type="HAMAP-Rule" id="MF_00235"/>
    </source>
</evidence>
<dbReference type="InterPro" id="IPR027417">
    <property type="entry name" value="P-loop_NTPase"/>
</dbReference>
<dbReference type="SUPFAM" id="SSF52540">
    <property type="entry name" value="P-loop containing nucleoside triphosphate hydrolases"/>
    <property type="match status" value="1"/>
</dbReference>
<dbReference type="GO" id="GO:0005524">
    <property type="term" value="F:ATP binding"/>
    <property type="evidence" value="ECO:0007669"/>
    <property type="project" value="UniProtKB-UniRule"/>
</dbReference>
<comment type="subcellular location">
    <subcellularLocation>
        <location evidence="5 7">Cytoplasm</location>
    </subcellularLocation>
</comment>
<organism evidence="8 9">
    <name type="scientific">Fructobacillus ficulneus</name>
    <dbReference type="NCBI Taxonomy" id="157463"/>
    <lineage>
        <taxon>Bacteria</taxon>
        <taxon>Bacillati</taxon>
        <taxon>Bacillota</taxon>
        <taxon>Bacilli</taxon>
        <taxon>Lactobacillales</taxon>
        <taxon>Lactobacillaceae</taxon>
        <taxon>Fructobacillus</taxon>
    </lineage>
</organism>